<protein>
    <submittedName>
        <fullName evidence="1">Uncharacterized protein</fullName>
    </submittedName>
</protein>
<organism evidence="1">
    <name type="scientific">Aphanomyces astaci</name>
    <name type="common">Crayfish plague agent</name>
    <dbReference type="NCBI Taxonomy" id="112090"/>
    <lineage>
        <taxon>Eukaryota</taxon>
        <taxon>Sar</taxon>
        <taxon>Stramenopiles</taxon>
        <taxon>Oomycota</taxon>
        <taxon>Saprolegniomycetes</taxon>
        <taxon>Saprolegniales</taxon>
        <taxon>Verrucalvaceae</taxon>
        <taxon>Aphanomyces</taxon>
    </lineage>
</organism>
<accession>W4GDH1</accession>
<proteinExistence type="predicted"/>
<gene>
    <name evidence="1" type="ORF">H257_08772</name>
</gene>
<dbReference type="VEuPathDB" id="FungiDB:H257_08772"/>
<dbReference type="AlphaFoldDB" id="W4GDH1"/>
<dbReference type="EMBL" id="KI913133">
    <property type="protein sequence ID" value="ETV77326.1"/>
    <property type="molecule type" value="Genomic_DNA"/>
</dbReference>
<reference evidence="1" key="1">
    <citation type="submission" date="2013-12" db="EMBL/GenBank/DDBJ databases">
        <title>The Genome Sequence of Aphanomyces astaci APO3.</title>
        <authorList>
            <consortium name="The Broad Institute Genomics Platform"/>
            <person name="Russ C."/>
            <person name="Tyler B."/>
            <person name="van West P."/>
            <person name="Dieguez-Uribeondo J."/>
            <person name="Young S.K."/>
            <person name="Zeng Q."/>
            <person name="Gargeya S."/>
            <person name="Fitzgerald M."/>
            <person name="Abouelleil A."/>
            <person name="Alvarado L."/>
            <person name="Chapman S.B."/>
            <person name="Gainer-Dewar J."/>
            <person name="Goldberg J."/>
            <person name="Griggs A."/>
            <person name="Gujja S."/>
            <person name="Hansen M."/>
            <person name="Howarth C."/>
            <person name="Imamovic A."/>
            <person name="Ireland A."/>
            <person name="Larimer J."/>
            <person name="McCowan C."/>
            <person name="Murphy C."/>
            <person name="Pearson M."/>
            <person name="Poon T.W."/>
            <person name="Priest M."/>
            <person name="Roberts A."/>
            <person name="Saif S."/>
            <person name="Shea T."/>
            <person name="Sykes S."/>
            <person name="Wortman J."/>
            <person name="Nusbaum C."/>
            <person name="Birren B."/>
        </authorList>
    </citation>
    <scope>NUCLEOTIDE SEQUENCE [LARGE SCALE GENOMIC DNA]</scope>
    <source>
        <strain evidence="1">APO3</strain>
    </source>
</reference>
<sequence length="129" mass="14804">MHVIIDAKGDNRYKMPRSKVADEDEVALARMTSRLEEEDRLEEVSNLLSDMGYHWLKLCKHFGKQFTSPNVAFQLVNRIYDRGGEENVHDFVRGPRLTRGLGSKDLLTCSSQLVFVLRDVASSFESPMR</sequence>
<name>W4GDH1_APHAT</name>
<evidence type="ECO:0000313" key="1">
    <source>
        <dbReference type="EMBL" id="ETV77326.1"/>
    </source>
</evidence>
<dbReference type="RefSeq" id="XP_009833113.1">
    <property type="nucleotide sequence ID" value="XM_009834811.1"/>
</dbReference>
<dbReference type="GeneID" id="20810768"/>